<evidence type="ECO:0000313" key="1">
    <source>
        <dbReference type="EMBL" id="PXX71155.1"/>
    </source>
</evidence>
<dbReference type="AlphaFoldDB" id="A0A318KE15"/>
<keyword evidence="2" id="KW-1185">Reference proteome</keyword>
<dbReference type="Pfam" id="PF19450">
    <property type="entry name" value="DUF5988"/>
    <property type="match status" value="1"/>
</dbReference>
<gene>
    <name evidence="1" type="ORF">DFR70_101577</name>
</gene>
<protein>
    <submittedName>
        <fullName evidence="1">Uncharacterized protein</fullName>
    </submittedName>
</protein>
<sequence>MAWNAHFGASIALPRVSGNRDAPGLSATARQVITVSQMVPIVLVGGPSTEPQLWHVDEADLSAPVTVPRMSGYEHFDPTGFDVELDGRHFPVYLWSFRTHVAE</sequence>
<comment type="caution">
    <text evidence="1">The sequence shown here is derived from an EMBL/GenBank/DDBJ whole genome shotgun (WGS) entry which is preliminary data.</text>
</comment>
<evidence type="ECO:0000313" key="2">
    <source>
        <dbReference type="Proteomes" id="UP000247569"/>
    </source>
</evidence>
<dbReference type="InterPro" id="IPR046030">
    <property type="entry name" value="DUF5988"/>
</dbReference>
<reference evidence="1 2" key="1">
    <citation type="submission" date="2018-05" db="EMBL/GenBank/DDBJ databases">
        <title>Genomic Encyclopedia of Type Strains, Phase IV (KMG-IV): sequencing the most valuable type-strain genomes for metagenomic binning, comparative biology and taxonomic classification.</title>
        <authorList>
            <person name="Goeker M."/>
        </authorList>
    </citation>
    <scope>NUCLEOTIDE SEQUENCE [LARGE SCALE GENOMIC DNA]</scope>
    <source>
        <strain evidence="1 2">DSM 44704</strain>
    </source>
</reference>
<dbReference type="Proteomes" id="UP000247569">
    <property type="component" value="Unassembled WGS sequence"/>
</dbReference>
<organism evidence="1 2">
    <name type="scientific">Nocardia tenerifensis</name>
    <dbReference type="NCBI Taxonomy" id="228006"/>
    <lineage>
        <taxon>Bacteria</taxon>
        <taxon>Bacillati</taxon>
        <taxon>Actinomycetota</taxon>
        <taxon>Actinomycetes</taxon>
        <taxon>Mycobacteriales</taxon>
        <taxon>Nocardiaceae</taxon>
        <taxon>Nocardia</taxon>
    </lineage>
</organism>
<name>A0A318KE15_9NOCA</name>
<proteinExistence type="predicted"/>
<accession>A0A318KE15</accession>
<dbReference type="EMBL" id="QJKF01000001">
    <property type="protein sequence ID" value="PXX71155.1"/>
    <property type="molecule type" value="Genomic_DNA"/>
</dbReference>